<sequence length="457" mass="50721">MHQNTTSIIPDAGIGYFILKYVMKPLLLVAACLPAYIASAQNTSPITDTITIKPRDTSGIKDLSDYVKFLKKPGGGGANAAIVPHKMYTNILPFMGYNPAQGFMLGIAVAQAISLGNPDKVHLSTINYGANLTTNKQIILQAKSNLFLKEDSWLVKTDWRLMVFNQNTYGLGTGDPYSNGNGAETDINGVKNDAITYAQNMKYKYMRLYNSILKKVAYKTYVGVSLNLDYHFAIDDSRANADSGGHPTNYAAYNTRNGITSTSSSVLTGIGITAIKEGRDNTIRPTKGYYTNLAFNFYPSFLTSSGSATQLFFDARKYISLSHKTPTNILAFWYWTSLLLNGKLPYLATPSITWDTYNRSGRGYVQGRFRGPNMMYLEMEHRFPINRNGLLSGVWFINATTASKDDKSIKLFQYIDPGYGFGVRILLDKKTGTNITADYAWGLNKSKGLYLNLVETF</sequence>
<comment type="subcellular location">
    <subcellularLocation>
        <location evidence="1">Membrane</location>
    </subcellularLocation>
</comment>
<evidence type="ECO:0000259" key="3">
    <source>
        <dbReference type="Pfam" id="PF01103"/>
    </source>
</evidence>
<reference evidence="4 5" key="1">
    <citation type="submission" date="2023-07" db="EMBL/GenBank/DDBJ databases">
        <authorList>
            <person name="Lian W.-H."/>
        </authorList>
    </citation>
    <scope>NUCLEOTIDE SEQUENCE [LARGE SCALE GENOMIC DNA]</scope>
    <source>
        <strain evidence="4 5">SYSU DXS3180</strain>
    </source>
</reference>
<keyword evidence="5" id="KW-1185">Reference proteome</keyword>
<organism evidence="4 5">
    <name type="scientific">Danxiaibacter flavus</name>
    <dbReference type="NCBI Taxonomy" id="3049108"/>
    <lineage>
        <taxon>Bacteria</taxon>
        <taxon>Pseudomonadati</taxon>
        <taxon>Bacteroidota</taxon>
        <taxon>Chitinophagia</taxon>
        <taxon>Chitinophagales</taxon>
        <taxon>Chitinophagaceae</taxon>
        <taxon>Danxiaibacter</taxon>
    </lineage>
</organism>
<evidence type="ECO:0000313" key="4">
    <source>
        <dbReference type="EMBL" id="MEX6686795.1"/>
    </source>
</evidence>
<name>A0ABV3ZB16_9BACT</name>
<evidence type="ECO:0000256" key="2">
    <source>
        <dbReference type="ARBA" id="ARBA00023136"/>
    </source>
</evidence>
<dbReference type="Proteomes" id="UP001560573">
    <property type="component" value="Unassembled WGS sequence"/>
</dbReference>
<protein>
    <submittedName>
        <fullName evidence="4">BamA/TamA family outer membrane protein</fullName>
    </submittedName>
</protein>
<feature type="domain" description="Bacterial surface antigen (D15)" evidence="3">
    <location>
        <begin position="166"/>
        <end position="448"/>
    </location>
</feature>
<dbReference type="Pfam" id="PF01103">
    <property type="entry name" value="Omp85"/>
    <property type="match status" value="1"/>
</dbReference>
<dbReference type="EMBL" id="JAULBC010000001">
    <property type="protein sequence ID" value="MEX6686795.1"/>
    <property type="molecule type" value="Genomic_DNA"/>
</dbReference>
<gene>
    <name evidence="4" type="ORF">QTN47_04775</name>
</gene>
<dbReference type="RefSeq" id="WP_369328190.1">
    <property type="nucleotide sequence ID" value="NZ_JAULBC010000001.1"/>
</dbReference>
<keyword evidence="2" id="KW-0472">Membrane</keyword>
<evidence type="ECO:0000313" key="5">
    <source>
        <dbReference type="Proteomes" id="UP001560573"/>
    </source>
</evidence>
<comment type="caution">
    <text evidence="4">The sequence shown here is derived from an EMBL/GenBank/DDBJ whole genome shotgun (WGS) entry which is preliminary data.</text>
</comment>
<accession>A0ABV3ZB16</accession>
<dbReference type="Gene3D" id="2.40.160.50">
    <property type="entry name" value="membrane protein fhac: a member of the omp85/tpsb transporter family"/>
    <property type="match status" value="1"/>
</dbReference>
<dbReference type="InterPro" id="IPR000184">
    <property type="entry name" value="Bac_surfAg_D15"/>
</dbReference>
<proteinExistence type="predicted"/>
<evidence type="ECO:0000256" key="1">
    <source>
        <dbReference type="ARBA" id="ARBA00004370"/>
    </source>
</evidence>